<reference evidence="2" key="1">
    <citation type="journal article" date="2023" name="G3 (Bethesda)">
        <title>Genome assembly and association tests identify interacting loci associated with vigor, precocity, and sex in interspecific pistachio rootstocks.</title>
        <authorList>
            <person name="Palmer W."/>
            <person name="Jacygrad E."/>
            <person name="Sagayaradj S."/>
            <person name="Cavanaugh K."/>
            <person name="Han R."/>
            <person name="Bertier L."/>
            <person name="Beede B."/>
            <person name="Kafkas S."/>
            <person name="Golino D."/>
            <person name="Preece J."/>
            <person name="Michelmore R."/>
        </authorList>
    </citation>
    <scope>NUCLEOTIDE SEQUENCE [LARGE SCALE GENOMIC DNA]</scope>
</reference>
<name>A0ACC1BK48_9ROSI</name>
<organism evidence="1 2">
    <name type="scientific">Pistacia atlantica</name>
    <dbReference type="NCBI Taxonomy" id="434234"/>
    <lineage>
        <taxon>Eukaryota</taxon>
        <taxon>Viridiplantae</taxon>
        <taxon>Streptophyta</taxon>
        <taxon>Embryophyta</taxon>
        <taxon>Tracheophyta</taxon>
        <taxon>Spermatophyta</taxon>
        <taxon>Magnoliopsida</taxon>
        <taxon>eudicotyledons</taxon>
        <taxon>Gunneridae</taxon>
        <taxon>Pentapetalae</taxon>
        <taxon>rosids</taxon>
        <taxon>malvids</taxon>
        <taxon>Sapindales</taxon>
        <taxon>Anacardiaceae</taxon>
        <taxon>Pistacia</taxon>
    </lineage>
</organism>
<accession>A0ACC1BK48</accession>
<comment type="caution">
    <text evidence="1">The sequence shown here is derived from an EMBL/GenBank/DDBJ whole genome shotgun (WGS) entry which is preliminary data.</text>
</comment>
<dbReference type="Proteomes" id="UP001164250">
    <property type="component" value="Chromosome 4"/>
</dbReference>
<sequence>MELKLGMSTQHLITRRLTCISPDGATIALGSEMSGGIKDVKTEDIIAIDTQSGVRIKTVVLMSHTLTLCLDPKALAKISGINYRDMVADNFTYSTRLEGIHNEM</sequence>
<proteinExistence type="predicted"/>
<gene>
    <name evidence="1" type="ORF">Patl1_20213</name>
</gene>
<evidence type="ECO:0000313" key="1">
    <source>
        <dbReference type="EMBL" id="KAJ0099405.1"/>
    </source>
</evidence>
<keyword evidence="2" id="KW-1185">Reference proteome</keyword>
<evidence type="ECO:0000313" key="2">
    <source>
        <dbReference type="Proteomes" id="UP001164250"/>
    </source>
</evidence>
<protein>
    <submittedName>
        <fullName evidence="1">Uncharacterized protein</fullName>
    </submittedName>
</protein>
<dbReference type="EMBL" id="CM047900">
    <property type="protein sequence ID" value="KAJ0099405.1"/>
    <property type="molecule type" value="Genomic_DNA"/>
</dbReference>